<dbReference type="SUPFAM" id="SSF53067">
    <property type="entry name" value="Actin-like ATPase domain"/>
    <property type="match status" value="1"/>
</dbReference>
<dbReference type="Pfam" id="PF00814">
    <property type="entry name" value="TsaD"/>
    <property type="match status" value="1"/>
</dbReference>
<keyword evidence="2" id="KW-0808">Transferase</keyword>
<gene>
    <name evidence="2" type="primary">tsaB</name>
    <name evidence="2" type="ORF">HLA99_10510</name>
</gene>
<dbReference type="GO" id="GO:0016740">
    <property type="term" value="F:transferase activity"/>
    <property type="evidence" value="ECO:0007669"/>
    <property type="project" value="UniProtKB-KW"/>
</dbReference>
<dbReference type="InterPro" id="IPR000905">
    <property type="entry name" value="Gcp-like_dom"/>
</dbReference>
<sequence length="222" mass="22790">MILGIDTSLGTAVAVVEDDGVVRAEISSDDPLGHAEVIGSLLERALGEAALGPIGATSAPDAVAVTRVAVGMGPGPFTGLRVGIAAARAFALGRGIPVVPVVSHDAVALDVLLRDPFADVPRFGVVTDARRREFAYTVYDGLDDDGLPVRATEPALIPRDGIDERLAELGAQRRDAHAVSAAMIALVAARALAAGREIAPHDALYLRSPDVTPSAGPKRVGT</sequence>
<dbReference type="NCBIfam" id="TIGR03725">
    <property type="entry name" value="T6A_YeaZ"/>
    <property type="match status" value="1"/>
</dbReference>
<dbReference type="AlphaFoldDB" id="A0A7Y2M0M8"/>
<dbReference type="EMBL" id="JABEMB010000014">
    <property type="protein sequence ID" value="NNH04280.1"/>
    <property type="molecule type" value="Genomic_DNA"/>
</dbReference>
<name>A0A7Y2M0M8_9MICO</name>
<organism evidence="2 3">
    <name type="scientific">Microbacterium ulmi</name>
    <dbReference type="NCBI Taxonomy" id="179095"/>
    <lineage>
        <taxon>Bacteria</taxon>
        <taxon>Bacillati</taxon>
        <taxon>Actinomycetota</taxon>
        <taxon>Actinomycetes</taxon>
        <taxon>Micrococcales</taxon>
        <taxon>Microbacteriaceae</taxon>
        <taxon>Microbacterium</taxon>
    </lineage>
</organism>
<feature type="domain" description="Gcp-like" evidence="1">
    <location>
        <begin position="34"/>
        <end position="140"/>
    </location>
</feature>
<evidence type="ECO:0000313" key="3">
    <source>
        <dbReference type="Proteomes" id="UP000543598"/>
    </source>
</evidence>
<accession>A0A7Y2M0M8</accession>
<proteinExistence type="predicted"/>
<dbReference type="InterPro" id="IPR043129">
    <property type="entry name" value="ATPase_NBD"/>
</dbReference>
<reference evidence="2 3" key="1">
    <citation type="submission" date="2020-05" db="EMBL/GenBank/DDBJ databases">
        <title>MicrobeNet Type strains.</title>
        <authorList>
            <person name="Nicholson A.C."/>
        </authorList>
    </citation>
    <scope>NUCLEOTIDE SEQUENCE [LARGE SCALE GENOMIC DNA]</scope>
    <source>
        <strain evidence="2 3">JCM 14282</strain>
    </source>
</reference>
<comment type="caution">
    <text evidence="2">The sequence shown here is derived from an EMBL/GenBank/DDBJ whole genome shotgun (WGS) entry which is preliminary data.</text>
</comment>
<dbReference type="Gene3D" id="3.30.420.40">
    <property type="match status" value="1"/>
</dbReference>
<dbReference type="GO" id="GO:0002949">
    <property type="term" value="P:tRNA threonylcarbamoyladenosine modification"/>
    <property type="evidence" value="ECO:0007669"/>
    <property type="project" value="InterPro"/>
</dbReference>
<dbReference type="RefSeq" id="WP_167038588.1">
    <property type="nucleotide sequence ID" value="NZ_BAAANA010000001.1"/>
</dbReference>
<keyword evidence="3" id="KW-1185">Reference proteome</keyword>
<protein>
    <submittedName>
        <fullName evidence="2">tRNA (Adenosine(37)-N6)-threonylcarbamoyltransferase complex dimerization subunit type 1 TsaB</fullName>
    </submittedName>
</protein>
<evidence type="ECO:0000313" key="2">
    <source>
        <dbReference type="EMBL" id="NNH04280.1"/>
    </source>
</evidence>
<dbReference type="InterPro" id="IPR022496">
    <property type="entry name" value="T6A_TsaB"/>
</dbReference>
<dbReference type="Proteomes" id="UP000543598">
    <property type="component" value="Unassembled WGS sequence"/>
</dbReference>
<evidence type="ECO:0000259" key="1">
    <source>
        <dbReference type="Pfam" id="PF00814"/>
    </source>
</evidence>